<dbReference type="STRING" id="4155.A0A022PRW2"/>
<dbReference type="PROSITE" id="PS50303">
    <property type="entry name" value="PUM_HD"/>
    <property type="match status" value="1"/>
</dbReference>
<gene>
    <name evidence="7" type="ORF">MIMGU_mgv1a004234mg</name>
</gene>
<evidence type="ECO:0000313" key="8">
    <source>
        <dbReference type="Proteomes" id="UP000030748"/>
    </source>
</evidence>
<dbReference type="SMART" id="SM00025">
    <property type="entry name" value="Pumilio"/>
    <property type="match status" value="8"/>
</dbReference>
<evidence type="ECO:0000256" key="3">
    <source>
        <dbReference type="ARBA" id="ARBA00022884"/>
    </source>
</evidence>
<feature type="repeat" description="Pumilio" evidence="5">
    <location>
        <begin position="475"/>
        <end position="512"/>
    </location>
</feature>
<organism evidence="7 8">
    <name type="scientific">Erythranthe guttata</name>
    <name type="common">Yellow monkey flower</name>
    <name type="synonym">Mimulus guttatus</name>
    <dbReference type="NCBI Taxonomy" id="4155"/>
    <lineage>
        <taxon>Eukaryota</taxon>
        <taxon>Viridiplantae</taxon>
        <taxon>Streptophyta</taxon>
        <taxon>Embryophyta</taxon>
        <taxon>Tracheophyta</taxon>
        <taxon>Spermatophyta</taxon>
        <taxon>Magnoliopsida</taxon>
        <taxon>eudicotyledons</taxon>
        <taxon>Gunneridae</taxon>
        <taxon>Pentapetalae</taxon>
        <taxon>asterids</taxon>
        <taxon>lamiids</taxon>
        <taxon>Lamiales</taxon>
        <taxon>Phrymaceae</taxon>
        <taxon>Erythranthe</taxon>
    </lineage>
</organism>
<dbReference type="GO" id="GO:0005737">
    <property type="term" value="C:cytoplasm"/>
    <property type="evidence" value="ECO:0000318"/>
    <property type="project" value="GO_Central"/>
</dbReference>
<feature type="repeat" description="Pumilio" evidence="5">
    <location>
        <begin position="255"/>
        <end position="291"/>
    </location>
</feature>
<dbReference type="InterPro" id="IPR016024">
    <property type="entry name" value="ARM-type_fold"/>
</dbReference>
<keyword evidence="1" id="KW-0677">Repeat</keyword>
<keyword evidence="8" id="KW-1185">Reference proteome</keyword>
<dbReference type="PANTHER" id="PTHR12537:SF13">
    <property type="entry name" value="PUMILIO HOMOLOGY DOMAIN FAMILY MEMBER 4"/>
    <property type="match status" value="1"/>
</dbReference>
<feature type="repeat" description="Pumilio" evidence="5">
    <location>
        <begin position="219"/>
        <end position="254"/>
    </location>
</feature>
<sequence>MRGVSEFEFPSMNFPPWFFDVDDDGHGGMHDFLKHNNSKYTYSSPLTGFNLQPDNPYPYPAHLIYGGDGSLSDFKNPNCINNSYDDSHLSRDFSRMYISDDNDQLNPASKTPIRVVNPTGLENRGVGFNLDGGFNPPPLNFFEGGETTIANLSRSGDFLTRPQFRRTTSTNAPQVGDIYGHATQNGANPVEPRDLLYTPNVVRLMPRHNGRNQCSSLEEARGYIYHMAKDQHGCRFLQRMFDEGNSRDVNIIFNEIICHVVELMMNPFGNYLVQKLLEVCDEEQRMQILIRVTRFPGDLVQISLNTHGTRVVQKLIETLKLRQHISLVISALEPGFLVLIQDLNGNHVVQRCLHCFTTEDCKFIFIAATKYCIEIATHQHGCCVLQRCISGSTGELRKNLISEISANGLMLAQDAYGNYVVQFILDLEIPSATSKLTSQFEGNYVNLSTQKFSSHVVEHCLKICNNEIRSKIIKELLSATCFEQLLQDPHANYVLQTALNYSEGRLHNSLINAIEYYKEISRSSPYTKGIFSHKLLKR</sequence>
<evidence type="ECO:0000256" key="2">
    <source>
        <dbReference type="ARBA" id="ARBA00022845"/>
    </source>
</evidence>
<dbReference type="Pfam" id="PF00806">
    <property type="entry name" value="PUF"/>
    <property type="match status" value="1"/>
</dbReference>
<dbReference type="CDD" id="cd07920">
    <property type="entry name" value="Pumilio"/>
    <property type="match status" value="1"/>
</dbReference>
<dbReference type="InterPro" id="IPR033133">
    <property type="entry name" value="PUM-HD"/>
</dbReference>
<evidence type="ECO:0000313" key="7">
    <source>
        <dbReference type="EMBL" id="EYU18486.1"/>
    </source>
</evidence>
<dbReference type="Gene3D" id="1.25.10.10">
    <property type="entry name" value="Leucine-rich Repeat Variant"/>
    <property type="match status" value="1"/>
</dbReference>
<comment type="function">
    <text evidence="4">Sequence-specific RNA-binding protein that regulates translation and mRNA stability by binding the 3'-UTR of target mRNAs.</text>
</comment>
<evidence type="ECO:0000256" key="5">
    <source>
        <dbReference type="PROSITE-ProRule" id="PRU00317"/>
    </source>
</evidence>
<dbReference type="PANTHER" id="PTHR12537">
    <property type="entry name" value="RNA BINDING PROTEIN PUMILIO-RELATED"/>
    <property type="match status" value="1"/>
</dbReference>
<dbReference type="SUPFAM" id="SSF48371">
    <property type="entry name" value="ARM repeat"/>
    <property type="match status" value="1"/>
</dbReference>
<proteinExistence type="predicted"/>
<feature type="repeat" description="Pumilio" evidence="5">
    <location>
        <begin position="439"/>
        <end position="474"/>
    </location>
</feature>
<dbReference type="FunFam" id="1.25.10.10:FF:000237">
    <property type="entry name" value="Pumilio homolog 9"/>
    <property type="match status" value="1"/>
</dbReference>
<dbReference type="eggNOG" id="KOG2049">
    <property type="taxonomic scope" value="Eukaryota"/>
</dbReference>
<feature type="repeat" description="Pumilio" evidence="5">
    <location>
        <begin position="403"/>
        <end position="438"/>
    </location>
</feature>
<evidence type="ECO:0000256" key="1">
    <source>
        <dbReference type="ARBA" id="ARBA00022737"/>
    </source>
</evidence>
<dbReference type="InterPro" id="IPR001313">
    <property type="entry name" value="Pumilio_RNA-bd_rpt"/>
</dbReference>
<dbReference type="InterPro" id="IPR011989">
    <property type="entry name" value="ARM-like"/>
</dbReference>
<accession>A0A022PRW2</accession>
<feature type="domain" description="PUM-HD" evidence="6">
    <location>
        <begin position="198"/>
        <end position="538"/>
    </location>
</feature>
<dbReference type="AlphaFoldDB" id="A0A022PRW2"/>
<evidence type="ECO:0000256" key="4">
    <source>
        <dbReference type="ARBA" id="ARBA00058490"/>
    </source>
</evidence>
<name>A0A022PRW2_ERYGU</name>
<dbReference type="GO" id="GO:0006417">
    <property type="term" value="P:regulation of translation"/>
    <property type="evidence" value="ECO:0007669"/>
    <property type="project" value="UniProtKB-KW"/>
</dbReference>
<dbReference type="EMBL" id="KI632331">
    <property type="protein sequence ID" value="EYU18486.1"/>
    <property type="molecule type" value="Genomic_DNA"/>
</dbReference>
<feature type="repeat" description="Pumilio" evidence="5">
    <location>
        <begin position="294"/>
        <end position="330"/>
    </location>
</feature>
<keyword evidence="3" id="KW-0694">RNA-binding</keyword>
<evidence type="ECO:0000259" key="6">
    <source>
        <dbReference type="PROSITE" id="PS50303"/>
    </source>
</evidence>
<feature type="repeat" description="Pumilio" evidence="5">
    <location>
        <begin position="367"/>
        <end position="402"/>
    </location>
</feature>
<reference evidence="7 8" key="1">
    <citation type="journal article" date="2013" name="Proc. Natl. Acad. Sci. U.S.A.">
        <title>Fine-scale variation in meiotic recombination in Mimulus inferred from population shotgun sequencing.</title>
        <authorList>
            <person name="Hellsten U."/>
            <person name="Wright K.M."/>
            <person name="Jenkins J."/>
            <person name="Shu S."/>
            <person name="Yuan Y."/>
            <person name="Wessler S.R."/>
            <person name="Schmutz J."/>
            <person name="Willis J.H."/>
            <person name="Rokhsar D.S."/>
        </authorList>
    </citation>
    <scope>NUCLEOTIDE SEQUENCE [LARGE SCALE GENOMIC DNA]</scope>
    <source>
        <strain evidence="8">cv. DUN x IM62</strain>
    </source>
</reference>
<keyword evidence="2" id="KW-0810">Translation regulation</keyword>
<protein>
    <recommendedName>
        <fullName evidence="6">PUM-HD domain-containing protein</fullName>
    </recommendedName>
</protein>
<dbReference type="PROSITE" id="PS50302">
    <property type="entry name" value="PUM"/>
    <property type="match status" value="7"/>
</dbReference>
<dbReference type="GO" id="GO:0010608">
    <property type="term" value="P:post-transcriptional regulation of gene expression"/>
    <property type="evidence" value="ECO:0000318"/>
    <property type="project" value="GO_Central"/>
</dbReference>
<dbReference type="InterPro" id="IPR033712">
    <property type="entry name" value="Pumilio_RNA-bd"/>
</dbReference>
<dbReference type="GO" id="GO:0003729">
    <property type="term" value="F:mRNA binding"/>
    <property type="evidence" value="ECO:0000318"/>
    <property type="project" value="GO_Central"/>
</dbReference>
<dbReference type="Pfam" id="PF22493">
    <property type="entry name" value="PUF_NOP9"/>
    <property type="match status" value="1"/>
</dbReference>
<dbReference type="Proteomes" id="UP000030748">
    <property type="component" value="Unassembled WGS sequence"/>
</dbReference>